<gene>
    <name evidence="1" type="ORF">BN9_023340</name>
</gene>
<accession>A0A024G5F8</accession>
<organism evidence="1 2">
    <name type="scientific">Albugo candida</name>
    <dbReference type="NCBI Taxonomy" id="65357"/>
    <lineage>
        <taxon>Eukaryota</taxon>
        <taxon>Sar</taxon>
        <taxon>Stramenopiles</taxon>
        <taxon>Oomycota</taxon>
        <taxon>Peronosporomycetes</taxon>
        <taxon>Albuginales</taxon>
        <taxon>Albuginaceae</taxon>
        <taxon>Albugo</taxon>
    </lineage>
</organism>
<dbReference type="AlphaFoldDB" id="A0A024G5F8"/>
<protein>
    <submittedName>
        <fullName evidence="1">Uncharacterized protein</fullName>
    </submittedName>
</protein>
<dbReference type="EMBL" id="CAIX01000021">
    <property type="protein sequence ID" value="CCI41550.1"/>
    <property type="molecule type" value="Genomic_DNA"/>
</dbReference>
<proteinExistence type="predicted"/>
<dbReference type="InParanoid" id="A0A024G5F8"/>
<sequence length="145" mass="15853">MSYSAARDVDNEILQNLLSLYHGHKIASHGPDLAFHTVRDAFGFVLLSSELRALSSTPISPPSPLTLPIVLADSYDQIQGAFISEPSMELDDAGVTSFPLKRDGRLVDRNGVSKYCGCRSLIQSLRPAILSNDFHIVNPLNSFQP</sequence>
<evidence type="ECO:0000313" key="1">
    <source>
        <dbReference type="EMBL" id="CCI41550.1"/>
    </source>
</evidence>
<comment type="caution">
    <text evidence="1">The sequence shown here is derived from an EMBL/GenBank/DDBJ whole genome shotgun (WGS) entry which is preliminary data.</text>
</comment>
<keyword evidence="2" id="KW-1185">Reference proteome</keyword>
<evidence type="ECO:0000313" key="2">
    <source>
        <dbReference type="Proteomes" id="UP000053237"/>
    </source>
</evidence>
<reference evidence="1 2" key="1">
    <citation type="submission" date="2012-05" db="EMBL/GenBank/DDBJ databases">
        <title>Recombination and specialization in a pathogen metapopulation.</title>
        <authorList>
            <person name="Gardiner A."/>
            <person name="Kemen E."/>
            <person name="Schultz-Larsen T."/>
            <person name="MacLean D."/>
            <person name="Van Oosterhout C."/>
            <person name="Jones J.D.G."/>
        </authorList>
    </citation>
    <scope>NUCLEOTIDE SEQUENCE [LARGE SCALE GENOMIC DNA]</scope>
    <source>
        <strain evidence="1 2">Ac Nc2</strain>
    </source>
</reference>
<name>A0A024G5F8_9STRA</name>
<dbReference type="Proteomes" id="UP000053237">
    <property type="component" value="Unassembled WGS sequence"/>
</dbReference>